<dbReference type="Proteomes" id="UP001341840">
    <property type="component" value="Unassembled WGS sequence"/>
</dbReference>
<protein>
    <submittedName>
        <fullName evidence="1">Uncharacterized protein</fullName>
    </submittedName>
</protein>
<accession>A0ABU6TIH9</accession>
<reference evidence="1 2" key="1">
    <citation type="journal article" date="2023" name="Plants (Basel)">
        <title>Bridging the Gap: Combining Genomics and Transcriptomics Approaches to Understand Stylosanthes scabra, an Orphan Legume from the Brazilian Caatinga.</title>
        <authorList>
            <person name="Ferreira-Neto J.R.C."/>
            <person name="da Silva M.D."/>
            <person name="Binneck E."/>
            <person name="de Melo N.F."/>
            <person name="da Silva R.H."/>
            <person name="de Melo A.L.T.M."/>
            <person name="Pandolfi V."/>
            <person name="Bustamante F.O."/>
            <person name="Brasileiro-Vidal A.C."/>
            <person name="Benko-Iseppon A.M."/>
        </authorList>
    </citation>
    <scope>NUCLEOTIDE SEQUENCE [LARGE SCALE GENOMIC DNA]</scope>
    <source>
        <tissue evidence="1">Leaves</tissue>
    </source>
</reference>
<dbReference type="EMBL" id="JASCZI010091033">
    <property type="protein sequence ID" value="MED6148566.1"/>
    <property type="molecule type" value="Genomic_DNA"/>
</dbReference>
<evidence type="ECO:0000313" key="2">
    <source>
        <dbReference type="Proteomes" id="UP001341840"/>
    </source>
</evidence>
<keyword evidence="2" id="KW-1185">Reference proteome</keyword>
<comment type="caution">
    <text evidence="1">The sequence shown here is derived from an EMBL/GenBank/DDBJ whole genome shotgun (WGS) entry which is preliminary data.</text>
</comment>
<organism evidence="1 2">
    <name type="scientific">Stylosanthes scabra</name>
    <dbReference type="NCBI Taxonomy" id="79078"/>
    <lineage>
        <taxon>Eukaryota</taxon>
        <taxon>Viridiplantae</taxon>
        <taxon>Streptophyta</taxon>
        <taxon>Embryophyta</taxon>
        <taxon>Tracheophyta</taxon>
        <taxon>Spermatophyta</taxon>
        <taxon>Magnoliopsida</taxon>
        <taxon>eudicotyledons</taxon>
        <taxon>Gunneridae</taxon>
        <taxon>Pentapetalae</taxon>
        <taxon>rosids</taxon>
        <taxon>fabids</taxon>
        <taxon>Fabales</taxon>
        <taxon>Fabaceae</taxon>
        <taxon>Papilionoideae</taxon>
        <taxon>50 kb inversion clade</taxon>
        <taxon>dalbergioids sensu lato</taxon>
        <taxon>Dalbergieae</taxon>
        <taxon>Pterocarpus clade</taxon>
        <taxon>Stylosanthes</taxon>
    </lineage>
</organism>
<evidence type="ECO:0000313" key="1">
    <source>
        <dbReference type="EMBL" id="MED6148566.1"/>
    </source>
</evidence>
<sequence>MEADGLPEKMEEGQWQWVAATRQGDGTPSGSLSLFFGQQHLQNARQFSTNSIGGVNEPAVMGSLMGRRLGLGSARADGKEGANSKKFPALNLHRHFRRINLVNGKKLVNISFGPLRLKIRRNLRWNLSDGKSDDNQHVSSSGSCGSDSKMFIPLGSDFEKYLIM</sequence>
<name>A0ABU6TIH9_9FABA</name>
<gene>
    <name evidence="1" type="ORF">PIB30_054269</name>
</gene>
<proteinExistence type="predicted"/>